<dbReference type="Proteomes" id="UP001177021">
    <property type="component" value="Unassembled WGS sequence"/>
</dbReference>
<keyword evidence="2" id="KW-1185">Reference proteome</keyword>
<gene>
    <name evidence="1" type="ORF">MILVUS5_LOCUS38018</name>
</gene>
<comment type="caution">
    <text evidence="1">The sequence shown here is derived from an EMBL/GenBank/DDBJ whole genome shotgun (WGS) entry which is preliminary data.</text>
</comment>
<dbReference type="EMBL" id="CASHSV030000716">
    <property type="protein sequence ID" value="CAJ2674864.1"/>
    <property type="molecule type" value="Genomic_DNA"/>
</dbReference>
<sequence length="275" mass="30388">MFSSSQFDASNAFSGGGFMSSQPNDSSPAPTKNRDSQGLVPVTVKQISEASHSGDEKSNFSINGVDLTNVTLVGIVHEKSERNTDVNFVLDDGTGRITCRRWINETFDTKEMEEVLNGNYVRVYGHLKSFQGVRQLTAFSVRPVTNFDEIPFHFIDCIHNHLSTKVKMEGGIPSTFPPSNSSMNTPVKSALNGSQAPSSNPGYAQYSTDGLKDIDKLVIEYLQQHSDMSDERGIHVNDLAKELRLPLEKIMLSLKTLGDDGLVYSTIDDFHYKQA</sequence>
<organism evidence="1 2">
    <name type="scientific">Trifolium pratense</name>
    <name type="common">Red clover</name>
    <dbReference type="NCBI Taxonomy" id="57577"/>
    <lineage>
        <taxon>Eukaryota</taxon>
        <taxon>Viridiplantae</taxon>
        <taxon>Streptophyta</taxon>
        <taxon>Embryophyta</taxon>
        <taxon>Tracheophyta</taxon>
        <taxon>Spermatophyta</taxon>
        <taxon>Magnoliopsida</taxon>
        <taxon>eudicotyledons</taxon>
        <taxon>Gunneridae</taxon>
        <taxon>Pentapetalae</taxon>
        <taxon>rosids</taxon>
        <taxon>fabids</taxon>
        <taxon>Fabales</taxon>
        <taxon>Fabaceae</taxon>
        <taxon>Papilionoideae</taxon>
        <taxon>50 kb inversion clade</taxon>
        <taxon>NPAAA clade</taxon>
        <taxon>Hologalegina</taxon>
        <taxon>IRL clade</taxon>
        <taxon>Trifolieae</taxon>
        <taxon>Trifolium</taxon>
    </lineage>
</organism>
<proteinExistence type="predicted"/>
<evidence type="ECO:0000313" key="2">
    <source>
        <dbReference type="Proteomes" id="UP001177021"/>
    </source>
</evidence>
<name>A0ACB0M2L3_TRIPR</name>
<evidence type="ECO:0000313" key="1">
    <source>
        <dbReference type="EMBL" id="CAJ2674864.1"/>
    </source>
</evidence>
<protein>
    <submittedName>
        <fullName evidence="1">Uncharacterized protein</fullName>
    </submittedName>
</protein>
<reference evidence="1" key="1">
    <citation type="submission" date="2023-10" db="EMBL/GenBank/DDBJ databases">
        <authorList>
            <person name="Rodriguez Cubillos JULIANA M."/>
            <person name="De Vega J."/>
        </authorList>
    </citation>
    <scope>NUCLEOTIDE SEQUENCE</scope>
</reference>
<accession>A0ACB0M2L3</accession>